<dbReference type="PANTHER" id="PTHR21496">
    <property type="entry name" value="FERREDOXIN-RELATED"/>
    <property type="match status" value="1"/>
</dbReference>
<dbReference type="Gene3D" id="2.102.10.10">
    <property type="entry name" value="Rieske [2Fe-2S] iron-sulphur domain"/>
    <property type="match status" value="1"/>
</dbReference>
<dbReference type="InterPro" id="IPR036922">
    <property type="entry name" value="Rieske_2Fe-2S_sf"/>
</dbReference>
<keyword evidence="9" id="KW-1185">Reference proteome</keyword>
<feature type="domain" description="Rieske" evidence="5">
    <location>
        <begin position="2"/>
        <end position="98"/>
    </location>
</feature>
<keyword evidence="1" id="KW-0001">2Fe-2S</keyword>
<dbReference type="Proteomes" id="UP000568888">
    <property type="component" value="Unassembled WGS sequence"/>
</dbReference>
<evidence type="ECO:0000256" key="1">
    <source>
        <dbReference type="ARBA" id="ARBA00022714"/>
    </source>
</evidence>
<protein>
    <submittedName>
        <fullName evidence="6">(2Fe-2S) ferredoxin</fullName>
    </submittedName>
    <submittedName>
        <fullName evidence="7">Rieske (2Fe-2S) protein</fullName>
    </submittedName>
</protein>
<reference evidence="8" key="1">
    <citation type="submission" date="2020-06" db="EMBL/GenBank/DDBJ databases">
        <title>Draft genomic sequecing of Geomonas sp. Red736.</title>
        <authorList>
            <person name="Itoh H."/>
            <person name="Xu Z.X."/>
            <person name="Ushijima N."/>
            <person name="Masuda Y."/>
            <person name="Shiratori Y."/>
            <person name="Senoo K."/>
        </authorList>
    </citation>
    <scope>NUCLEOTIDE SEQUENCE [LARGE SCALE GENOMIC DNA]</scope>
    <source>
        <strain evidence="8">Red736</strain>
    </source>
</reference>
<sequence>MVFAAKVSEIPEFGKKLVEVGGVQVLLVKTKGTIYACEHECPHQGAPLQGALIKEAGKLSCQRHGYRFDLVTGVCAEHKECVPLKIYPVEIRGDEVFVDLD</sequence>
<evidence type="ECO:0000313" key="9">
    <source>
        <dbReference type="Proteomes" id="UP000831485"/>
    </source>
</evidence>
<dbReference type="RefSeq" id="WP_183344435.1">
    <property type="nucleotide sequence ID" value="NZ_BLXY01000001.1"/>
</dbReference>
<evidence type="ECO:0000259" key="5">
    <source>
        <dbReference type="PROSITE" id="PS51296"/>
    </source>
</evidence>
<reference evidence="7" key="3">
    <citation type="submission" date="2022-04" db="EMBL/GenBank/DDBJ databases">
        <authorList>
            <person name="Liu G."/>
        </authorList>
    </citation>
    <scope>NUCLEOTIDE SEQUENCE</scope>
    <source>
        <strain evidence="7">RG22</strain>
    </source>
</reference>
<dbReference type="GO" id="GO:0051537">
    <property type="term" value="F:2 iron, 2 sulfur cluster binding"/>
    <property type="evidence" value="ECO:0007669"/>
    <property type="project" value="UniProtKB-KW"/>
</dbReference>
<proteinExistence type="predicted"/>
<dbReference type="PANTHER" id="PTHR21496:SF23">
    <property type="entry name" value="3-PHENYLPROPIONATE_CINNAMIC ACID DIOXYGENASE FERREDOXIN SUBUNIT"/>
    <property type="match status" value="1"/>
</dbReference>
<dbReference type="EMBL" id="BLXY01000001">
    <property type="protein sequence ID" value="GFO62430.1"/>
    <property type="molecule type" value="Genomic_DNA"/>
</dbReference>
<dbReference type="CDD" id="cd03467">
    <property type="entry name" value="Rieske"/>
    <property type="match status" value="1"/>
</dbReference>
<keyword evidence="2" id="KW-0479">Metal-binding</keyword>
<dbReference type="Pfam" id="PF00355">
    <property type="entry name" value="Rieske"/>
    <property type="match status" value="1"/>
</dbReference>
<evidence type="ECO:0000256" key="2">
    <source>
        <dbReference type="ARBA" id="ARBA00022723"/>
    </source>
</evidence>
<gene>
    <name evidence="6" type="ORF">GMPD_03490</name>
    <name evidence="7" type="ORF">M1B72_21510</name>
</gene>
<evidence type="ECO:0000313" key="6">
    <source>
        <dbReference type="EMBL" id="GFO62430.1"/>
    </source>
</evidence>
<evidence type="ECO:0000256" key="3">
    <source>
        <dbReference type="ARBA" id="ARBA00023004"/>
    </source>
</evidence>
<keyword evidence="3" id="KW-0408">Iron</keyword>
<evidence type="ECO:0000313" key="8">
    <source>
        <dbReference type="Proteomes" id="UP000568888"/>
    </source>
</evidence>
<dbReference type="AlphaFoldDB" id="A0A6V8MQU2"/>
<dbReference type="EMBL" id="CP096574">
    <property type="protein sequence ID" value="UPU35983.1"/>
    <property type="molecule type" value="Genomic_DNA"/>
</dbReference>
<reference evidence="6" key="2">
    <citation type="journal article" date="2021" name="Int. J. Syst. Evol. Microbiol.">
        <title>Geomonas silvestris sp. nov., Geomonas paludis sp. nov. and Geomonas limicola sp. nov., isolated from terrestrial environments, and emended description of the genus Geomonas.</title>
        <authorList>
            <person name="Itoh H."/>
            <person name="Xu Z."/>
            <person name="Masuda Y."/>
            <person name="Ushijima N."/>
            <person name="Hayakawa C."/>
            <person name="Shiratori Y."/>
            <person name="Senoo K."/>
        </authorList>
    </citation>
    <scope>NUCLEOTIDE SEQUENCE</scope>
    <source>
        <strain evidence="6">Red736</strain>
    </source>
</reference>
<name>A0A6V8MQU2_9BACT</name>
<dbReference type="PROSITE" id="PS51296">
    <property type="entry name" value="RIESKE"/>
    <property type="match status" value="1"/>
</dbReference>
<dbReference type="SUPFAM" id="SSF50022">
    <property type="entry name" value="ISP domain"/>
    <property type="match status" value="1"/>
</dbReference>
<keyword evidence="4" id="KW-0411">Iron-sulfur</keyword>
<dbReference type="InterPro" id="IPR017941">
    <property type="entry name" value="Rieske_2Fe-2S"/>
</dbReference>
<accession>A0A6V8MQU2</accession>
<dbReference type="GO" id="GO:0046872">
    <property type="term" value="F:metal ion binding"/>
    <property type="evidence" value="ECO:0007669"/>
    <property type="project" value="UniProtKB-KW"/>
</dbReference>
<organism evidence="6 8">
    <name type="scientific">Geomonas paludis</name>
    <dbReference type="NCBI Taxonomy" id="2740185"/>
    <lineage>
        <taxon>Bacteria</taxon>
        <taxon>Pseudomonadati</taxon>
        <taxon>Thermodesulfobacteriota</taxon>
        <taxon>Desulfuromonadia</taxon>
        <taxon>Geobacterales</taxon>
        <taxon>Geobacteraceae</taxon>
        <taxon>Geomonas</taxon>
    </lineage>
</organism>
<evidence type="ECO:0000313" key="7">
    <source>
        <dbReference type="EMBL" id="UPU35983.1"/>
    </source>
</evidence>
<evidence type="ECO:0000256" key="4">
    <source>
        <dbReference type="ARBA" id="ARBA00023014"/>
    </source>
</evidence>
<dbReference type="Proteomes" id="UP000831485">
    <property type="component" value="Chromosome"/>
</dbReference>